<dbReference type="PIRSF" id="PIRSF015658">
    <property type="entry name" value="MmdB_OadB"/>
    <property type="match status" value="1"/>
</dbReference>
<evidence type="ECO:0000256" key="13">
    <source>
        <dbReference type="SAM" id="Phobius"/>
    </source>
</evidence>
<dbReference type="EMBL" id="JACCDF010000011">
    <property type="protein sequence ID" value="NYS61580.1"/>
    <property type="molecule type" value="Genomic_DNA"/>
</dbReference>
<dbReference type="AlphaFoldDB" id="A0A7Z0LMF6"/>
<evidence type="ECO:0000256" key="4">
    <source>
        <dbReference type="ARBA" id="ARBA00010924"/>
    </source>
</evidence>
<dbReference type="PANTHER" id="PTHR35806">
    <property type="entry name" value="OXALOACETATE DECARBOXYLASE BETA CHAIN 2"/>
    <property type="match status" value="1"/>
</dbReference>
<feature type="transmembrane region" description="Helical" evidence="13">
    <location>
        <begin position="412"/>
        <end position="436"/>
    </location>
</feature>
<feature type="transmembrane region" description="Helical" evidence="13">
    <location>
        <begin position="321"/>
        <end position="340"/>
    </location>
</feature>
<dbReference type="Pfam" id="PF03977">
    <property type="entry name" value="OAD_beta"/>
    <property type="match status" value="1"/>
</dbReference>
<feature type="transmembrane region" description="Helical" evidence="13">
    <location>
        <begin position="275"/>
        <end position="301"/>
    </location>
</feature>
<accession>A0A7Z0LMF6</accession>
<comment type="subcellular location">
    <subcellularLocation>
        <location evidence="3">Cell membrane</location>
        <topology evidence="3">Multi-pass membrane protein</topology>
    </subcellularLocation>
</comment>
<proteinExistence type="inferred from homology"/>
<comment type="function">
    <text evidence="2 12">Catalyzes the decarboxylation of oxaloacetate coupled to Na(+) translocation.</text>
</comment>
<feature type="transmembrane region" description="Helical" evidence="13">
    <location>
        <begin position="135"/>
        <end position="156"/>
    </location>
</feature>
<comment type="subunit">
    <text evidence="5 12">Heterotrimer of an alpha, a beta and a gamma subunit.</text>
</comment>
<name>A0A7Z0LMF6_9GAMM</name>
<feature type="transmembrane region" description="Helical" evidence="13">
    <location>
        <begin position="381"/>
        <end position="400"/>
    </location>
</feature>
<dbReference type="GO" id="GO:0016829">
    <property type="term" value="F:lyase activity"/>
    <property type="evidence" value="ECO:0007669"/>
    <property type="project" value="InterPro"/>
</dbReference>
<evidence type="ECO:0000256" key="10">
    <source>
        <dbReference type="ARBA" id="ARBA00023136"/>
    </source>
</evidence>
<keyword evidence="15" id="KW-1185">Reference proteome</keyword>
<evidence type="ECO:0000256" key="5">
    <source>
        <dbReference type="ARBA" id="ARBA00011869"/>
    </source>
</evidence>
<gene>
    <name evidence="14" type="ORF">HZS81_12530</name>
</gene>
<evidence type="ECO:0000256" key="2">
    <source>
        <dbReference type="ARBA" id="ARBA00003002"/>
    </source>
</evidence>
<dbReference type="GO" id="GO:0015451">
    <property type="term" value="F:decarboxylation-driven active transmembrane transporter activity"/>
    <property type="evidence" value="ECO:0007669"/>
    <property type="project" value="UniProtKB-EC"/>
</dbReference>
<feature type="transmembrane region" description="Helical" evidence="13">
    <location>
        <begin position="42"/>
        <end position="66"/>
    </location>
</feature>
<keyword evidence="12" id="KW-0813">Transport</keyword>
<evidence type="ECO:0000256" key="12">
    <source>
        <dbReference type="PIRNR" id="PIRNR015658"/>
    </source>
</evidence>
<dbReference type="Proteomes" id="UP000586119">
    <property type="component" value="Unassembled WGS sequence"/>
</dbReference>
<comment type="cofactor">
    <cofactor evidence="1">
        <name>Na(+)</name>
        <dbReference type="ChEBI" id="CHEBI:29101"/>
    </cofactor>
</comment>
<comment type="caution">
    <text evidence="14">The sequence shown here is derived from an EMBL/GenBank/DDBJ whole genome shotgun (WGS) entry which is preliminary data.</text>
</comment>
<feature type="transmembrane region" description="Helical" evidence="13">
    <location>
        <begin position="168"/>
        <end position="189"/>
    </location>
</feature>
<dbReference type="NCBIfam" id="TIGR01109">
    <property type="entry name" value="Na_pump_decarbB"/>
    <property type="match status" value="1"/>
</dbReference>
<dbReference type="EC" id="7.2.4.2" evidence="12"/>
<dbReference type="InterPro" id="IPR005661">
    <property type="entry name" value="OadB_MmdB"/>
</dbReference>
<dbReference type="GO" id="GO:0006814">
    <property type="term" value="P:sodium ion transport"/>
    <property type="evidence" value="ECO:0007669"/>
    <property type="project" value="UniProtKB-UniRule"/>
</dbReference>
<evidence type="ECO:0000256" key="3">
    <source>
        <dbReference type="ARBA" id="ARBA00004651"/>
    </source>
</evidence>
<dbReference type="RefSeq" id="WP_179930910.1">
    <property type="nucleotide sequence ID" value="NZ_JACCDF010000011.1"/>
</dbReference>
<evidence type="ECO:0000256" key="7">
    <source>
        <dbReference type="ARBA" id="ARBA00022692"/>
    </source>
</evidence>
<keyword evidence="8" id="KW-1278">Translocase</keyword>
<dbReference type="PANTHER" id="PTHR35806:SF1">
    <property type="entry name" value="OXALOACETATE DECARBOXYLASE BETA CHAIN 2"/>
    <property type="match status" value="1"/>
</dbReference>
<organism evidence="14 15">
    <name type="scientific">Vreelandella salicampi</name>
    <dbReference type="NCBI Taxonomy" id="1449798"/>
    <lineage>
        <taxon>Bacteria</taxon>
        <taxon>Pseudomonadati</taxon>
        <taxon>Pseudomonadota</taxon>
        <taxon>Gammaproteobacteria</taxon>
        <taxon>Oceanospirillales</taxon>
        <taxon>Halomonadaceae</taxon>
        <taxon>Vreelandella</taxon>
    </lineage>
</organism>
<feature type="transmembrane region" description="Helical" evidence="13">
    <location>
        <begin position="227"/>
        <end position="254"/>
    </location>
</feature>
<comment type="similarity">
    <text evidence="4 12">Belongs to the GcdB/MmdB/OadB family.</text>
</comment>
<evidence type="ECO:0000256" key="8">
    <source>
        <dbReference type="ARBA" id="ARBA00022967"/>
    </source>
</evidence>
<reference evidence="14 15" key="1">
    <citation type="journal article" date="2015" name="Int. J. Syst. Evol. Microbiol.">
        <title>Halomonas salicampi sp. nov., a halotolerant and alkalitolerant bacterium isolated from a saltern soil.</title>
        <authorList>
            <person name="Lee J.C."/>
            <person name="Kim Y.S."/>
            <person name="Yun B.S."/>
            <person name="Whang K.S."/>
        </authorList>
    </citation>
    <scope>NUCLEOTIDE SEQUENCE [LARGE SCALE GENOMIC DNA]</scope>
    <source>
        <strain evidence="14 15">BH103</strain>
    </source>
</reference>
<evidence type="ECO:0000256" key="6">
    <source>
        <dbReference type="ARBA" id="ARBA00022475"/>
    </source>
</evidence>
<dbReference type="GO" id="GO:0005886">
    <property type="term" value="C:plasma membrane"/>
    <property type="evidence" value="ECO:0007669"/>
    <property type="project" value="UniProtKB-SubCell"/>
</dbReference>
<keyword evidence="12" id="KW-0915">Sodium</keyword>
<evidence type="ECO:0000256" key="1">
    <source>
        <dbReference type="ARBA" id="ARBA00001959"/>
    </source>
</evidence>
<comment type="catalytic activity">
    <reaction evidence="11 12">
        <text>oxaloacetate + 2 Na(+)(in) + H(+) = pyruvate + 2 Na(+)(out) + CO2</text>
        <dbReference type="Rhea" id="RHEA:57724"/>
        <dbReference type="ChEBI" id="CHEBI:15361"/>
        <dbReference type="ChEBI" id="CHEBI:15378"/>
        <dbReference type="ChEBI" id="CHEBI:16452"/>
        <dbReference type="ChEBI" id="CHEBI:16526"/>
        <dbReference type="ChEBI" id="CHEBI:29101"/>
        <dbReference type="EC" id="7.2.4.2"/>
    </reaction>
</comment>
<feature type="transmembrane region" description="Helical" evidence="13">
    <location>
        <begin position="12"/>
        <end position="35"/>
    </location>
</feature>
<keyword evidence="9 13" id="KW-1133">Transmembrane helix</keyword>
<evidence type="ECO:0000313" key="14">
    <source>
        <dbReference type="EMBL" id="NYS61580.1"/>
    </source>
</evidence>
<keyword evidence="6 12" id="KW-1003">Cell membrane</keyword>
<evidence type="ECO:0000256" key="11">
    <source>
        <dbReference type="ARBA" id="ARBA00048176"/>
    </source>
</evidence>
<evidence type="ECO:0000313" key="15">
    <source>
        <dbReference type="Proteomes" id="UP000586119"/>
    </source>
</evidence>
<protein>
    <recommendedName>
        <fullName evidence="12">Oxaloacetate decarboxylase beta chain</fullName>
        <ecNumber evidence="12">7.2.4.2</ecNumber>
    </recommendedName>
</protein>
<keyword evidence="12" id="KW-0406">Ion transport</keyword>
<keyword evidence="10 12" id="KW-0472">Membrane</keyword>
<keyword evidence="12" id="KW-0739">Sodium transport</keyword>
<sequence>MDKVITLWEGSGLYNLQLGQAVMIVVGLVLLYLAIYKKFEPLLLVPIGFGGILANIPEAGLAISALDQAIEVAKPAVLQQIATALGVALDPLANAESWRVALKSVADGNASAEALRAAKYVAVNVGYSDGMLYNFYKVAIGTGVAPLIIFMGVGAMTDFGPLLANPRTLFLGAAAQFGIFATLFGAVALSSMGVMDFSLNQAAAIGIIGGADGPTSIYVSSVLAPELLGAIAVAAYAYMALVPLIQPPIMRLLTSKKEREITMTQLRPVSKLEKIIFPLMLLILVALFLPDAAPLLGMFCFGNLMRECGVVERLSDTAQNSLINIVTIILGLSVGSKLMAESFLSVETLGILGLGIVAFGIGTAAGVLMAKLMNLVSKMPINPLIGAAGVSAVPMAARVANKVGLEANPHNFLLMHAMGPNVAGVIGSAVAAGVMIKYLG</sequence>
<feature type="transmembrane region" description="Helical" evidence="13">
    <location>
        <begin position="349"/>
        <end position="369"/>
    </location>
</feature>
<evidence type="ECO:0000256" key="9">
    <source>
        <dbReference type="ARBA" id="ARBA00022989"/>
    </source>
</evidence>
<keyword evidence="7 13" id="KW-0812">Transmembrane</keyword>